<dbReference type="PANTHER" id="PTHR43792:SF9">
    <property type="entry name" value="RIBOSOMAL-PROTEIN-ALANINE ACETYLTRANSFERASE"/>
    <property type="match status" value="1"/>
</dbReference>
<evidence type="ECO:0000259" key="1">
    <source>
        <dbReference type="PROSITE" id="PS51186"/>
    </source>
</evidence>
<dbReference type="Proteomes" id="UP000184080">
    <property type="component" value="Unassembled WGS sequence"/>
</dbReference>
<dbReference type="STRING" id="1121298.SAMN05444401_0529"/>
<dbReference type="SUPFAM" id="SSF55729">
    <property type="entry name" value="Acyl-CoA N-acyltransferases (Nat)"/>
    <property type="match status" value="1"/>
</dbReference>
<dbReference type="PANTHER" id="PTHR43792">
    <property type="entry name" value="GNAT FAMILY, PUTATIVE (AFU_ORTHOLOGUE AFUA_3G00765)-RELATED-RELATED"/>
    <property type="match status" value="1"/>
</dbReference>
<dbReference type="Gene3D" id="3.40.630.30">
    <property type="match status" value="1"/>
</dbReference>
<keyword evidence="2" id="KW-0808">Transferase</keyword>
<feature type="domain" description="N-acetyltransferase" evidence="1">
    <location>
        <begin position="17"/>
        <end position="182"/>
    </location>
</feature>
<dbReference type="EMBL" id="FQZO01000016">
    <property type="protein sequence ID" value="SHK07552.1"/>
    <property type="molecule type" value="Genomic_DNA"/>
</dbReference>
<dbReference type="InterPro" id="IPR016181">
    <property type="entry name" value="Acyl_CoA_acyltransferase"/>
</dbReference>
<evidence type="ECO:0000313" key="3">
    <source>
        <dbReference type="Proteomes" id="UP000184080"/>
    </source>
</evidence>
<protein>
    <submittedName>
        <fullName evidence="2">Ribosomal-protein-alanine N-acetyltransferase</fullName>
    </submittedName>
</protein>
<proteinExistence type="predicted"/>
<accession>A0A1M6PI01</accession>
<evidence type="ECO:0000313" key="2">
    <source>
        <dbReference type="EMBL" id="SHK07552.1"/>
    </source>
</evidence>
<dbReference type="OrthoDB" id="9811523at2"/>
<dbReference type="GO" id="GO:0008999">
    <property type="term" value="F:protein-N-terminal-alanine acetyltransferase activity"/>
    <property type="evidence" value="ECO:0007669"/>
    <property type="project" value="TreeGrafter"/>
</dbReference>
<dbReference type="RefSeq" id="WP_073012910.1">
    <property type="nucleotide sequence ID" value="NZ_FQZO01000016.1"/>
</dbReference>
<sequence>MINKCFVPFPKLETERLLLRQVVDKDLEQLYEILSDAEVAKFDYFYPVTSKLEALKFVERYNEELKENEEITWGIILKESNKLIGICCLGDFDEGARRTEIGYDIAQAQWGNGYATEAIKAVIDYGFNTMNLNRIEATITPGNNASVNVLRKLNFIQEGIVRERDLIKGKLEDGIIMSILKRDYVKNQV</sequence>
<reference evidence="2 3" key="1">
    <citation type="submission" date="2016-11" db="EMBL/GenBank/DDBJ databases">
        <authorList>
            <person name="Jaros S."/>
            <person name="Januszkiewicz K."/>
            <person name="Wedrychowicz H."/>
        </authorList>
    </citation>
    <scope>NUCLEOTIDE SEQUENCE [LARGE SCALE GENOMIC DNA]</scope>
    <source>
        <strain evidence="2 3">DSM 21864</strain>
    </source>
</reference>
<dbReference type="InterPro" id="IPR051531">
    <property type="entry name" value="N-acetyltransferase"/>
</dbReference>
<dbReference type="Pfam" id="PF13302">
    <property type="entry name" value="Acetyltransf_3"/>
    <property type="match status" value="1"/>
</dbReference>
<keyword evidence="3" id="KW-1185">Reference proteome</keyword>
<gene>
    <name evidence="2" type="ORF">SAMN05444401_0529</name>
</gene>
<name>A0A1M6PI01_9CLOT</name>
<dbReference type="AlphaFoldDB" id="A0A1M6PI01"/>
<dbReference type="PROSITE" id="PS51186">
    <property type="entry name" value="GNAT"/>
    <property type="match status" value="1"/>
</dbReference>
<dbReference type="InterPro" id="IPR000182">
    <property type="entry name" value="GNAT_dom"/>
</dbReference>
<dbReference type="GO" id="GO:0005737">
    <property type="term" value="C:cytoplasm"/>
    <property type="evidence" value="ECO:0007669"/>
    <property type="project" value="TreeGrafter"/>
</dbReference>
<organism evidence="2 3">
    <name type="scientific">Clostridium amylolyticum</name>
    <dbReference type="NCBI Taxonomy" id="1121298"/>
    <lineage>
        <taxon>Bacteria</taxon>
        <taxon>Bacillati</taxon>
        <taxon>Bacillota</taxon>
        <taxon>Clostridia</taxon>
        <taxon>Eubacteriales</taxon>
        <taxon>Clostridiaceae</taxon>
        <taxon>Clostridium</taxon>
    </lineage>
</organism>